<evidence type="ECO:0000256" key="1">
    <source>
        <dbReference type="ARBA" id="ARBA00022679"/>
    </source>
</evidence>
<keyword evidence="1" id="KW-0808">Transferase</keyword>
<dbReference type="FunFam" id="3.10.110.10:FF:000082">
    <property type="entry name" value="ubiquitin-conjugating enzyme E2 A"/>
    <property type="match status" value="1"/>
</dbReference>
<dbReference type="PROSITE" id="PS00183">
    <property type="entry name" value="UBC_1"/>
    <property type="match status" value="1"/>
</dbReference>
<dbReference type="Pfam" id="PF00179">
    <property type="entry name" value="UQ_con"/>
    <property type="match status" value="1"/>
</dbReference>
<evidence type="ECO:0000313" key="6">
    <source>
        <dbReference type="EMBL" id="OPJ88194.1"/>
    </source>
</evidence>
<evidence type="ECO:0000256" key="2">
    <source>
        <dbReference type="ARBA" id="ARBA00022786"/>
    </source>
</evidence>
<proteinExistence type="inferred from homology"/>
<feature type="active site" description="Glycyl thioester intermediate" evidence="3">
    <location>
        <position position="110"/>
    </location>
</feature>
<dbReference type="PROSITE" id="PS50127">
    <property type="entry name" value="UBC_2"/>
    <property type="match status" value="1"/>
</dbReference>
<evidence type="ECO:0000259" key="5">
    <source>
        <dbReference type="PROSITE" id="PS50127"/>
    </source>
</evidence>
<dbReference type="Proteomes" id="UP000190648">
    <property type="component" value="Unassembled WGS sequence"/>
</dbReference>
<keyword evidence="4" id="KW-0067">ATP-binding</keyword>
<dbReference type="SMART" id="SM00212">
    <property type="entry name" value="UBCc"/>
    <property type="match status" value="1"/>
</dbReference>
<dbReference type="InterPro" id="IPR023313">
    <property type="entry name" value="UBQ-conjugating_AS"/>
</dbReference>
<protein>
    <submittedName>
        <fullName evidence="6">Ubiquitin-conjugating enzyme E2 B isoform C</fullName>
    </submittedName>
</protein>
<dbReference type="SUPFAM" id="SSF54495">
    <property type="entry name" value="UBC-like"/>
    <property type="match status" value="1"/>
</dbReference>
<feature type="domain" description="UBC core" evidence="5">
    <location>
        <begin position="23"/>
        <end position="172"/>
    </location>
</feature>
<name>A0A1V4KUV5_PATFA</name>
<comment type="similarity">
    <text evidence="4">Belongs to the ubiquitin-conjugating enzyme family.</text>
</comment>
<evidence type="ECO:0000256" key="4">
    <source>
        <dbReference type="RuleBase" id="RU362109"/>
    </source>
</evidence>
<sequence>MAGVAVVSPQREPVVKCALLGQTWPPVLPRVVASGVMEPDSRSRVLQCPVLPPFSGWTCAVIFGPEGTPFEDGTFKLVIEFSEEYPNKPPTVRFLSKMFHPNVYADGSICLDILQNRWSPTYDVSSILTSIQSLLDEPNPNSPANSQAAQLYQENKREYEKRVSAIVEQRTGPAPAGSALEQPCLAGALLGDPPACLHINPSAADLNRSAEAVPGKCYDLFV</sequence>
<keyword evidence="2 4" id="KW-0833">Ubl conjugation pathway</keyword>
<dbReference type="InterPro" id="IPR016135">
    <property type="entry name" value="UBQ-conjugating_enzyme/RWD"/>
</dbReference>
<dbReference type="STRING" id="372326.A0A1V4KUV5"/>
<comment type="caution">
    <text evidence="6">The sequence shown here is derived from an EMBL/GenBank/DDBJ whole genome shotgun (WGS) entry which is preliminary data.</text>
</comment>
<dbReference type="CDD" id="cd23790">
    <property type="entry name" value="UBCc_UBE2A_2B"/>
    <property type="match status" value="1"/>
</dbReference>
<dbReference type="InterPro" id="IPR000608">
    <property type="entry name" value="UBC"/>
</dbReference>
<dbReference type="GO" id="GO:0016740">
    <property type="term" value="F:transferase activity"/>
    <property type="evidence" value="ECO:0007669"/>
    <property type="project" value="UniProtKB-KW"/>
</dbReference>
<dbReference type="GO" id="GO:0005524">
    <property type="term" value="F:ATP binding"/>
    <property type="evidence" value="ECO:0007669"/>
    <property type="project" value="UniProtKB-UniRule"/>
</dbReference>
<keyword evidence="4" id="KW-0547">Nucleotide-binding</keyword>
<keyword evidence="7" id="KW-1185">Reference proteome</keyword>
<evidence type="ECO:0000313" key="7">
    <source>
        <dbReference type="Proteomes" id="UP000190648"/>
    </source>
</evidence>
<reference evidence="6 7" key="1">
    <citation type="submission" date="2016-02" db="EMBL/GenBank/DDBJ databases">
        <title>Band-tailed pigeon sequencing and assembly.</title>
        <authorList>
            <person name="Soares A.E."/>
            <person name="Novak B.J."/>
            <person name="Rice E.S."/>
            <person name="O'Connell B."/>
            <person name="Chang D."/>
            <person name="Weber S."/>
            <person name="Shapiro B."/>
        </authorList>
    </citation>
    <scope>NUCLEOTIDE SEQUENCE [LARGE SCALE GENOMIC DNA]</scope>
    <source>
        <strain evidence="6">BTP2013</strain>
        <tissue evidence="6">Blood</tissue>
    </source>
</reference>
<dbReference type="OrthoDB" id="9984419at2759"/>
<accession>A0A1V4KUV5</accession>
<dbReference type="InterPro" id="IPR050113">
    <property type="entry name" value="Ub_conjugating_enzyme"/>
</dbReference>
<gene>
    <name evidence="6" type="primary">UBE2B</name>
    <name evidence="6" type="ORF">AV530_008196</name>
</gene>
<dbReference type="EMBL" id="LSYS01001584">
    <property type="protein sequence ID" value="OPJ88194.1"/>
    <property type="molecule type" value="Genomic_DNA"/>
</dbReference>
<evidence type="ECO:0000256" key="3">
    <source>
        <dbReference type="PROSITE-ProRule" id="PRU10133"/>
    </source>
</evidence>
<dbReference type="PANTHER" id="PTHR24067">
    <property type="entry name" value="UBIQUITIN-CONJUGATING ENZYME E2"/>
    <property type="match status" value="1"/>
</dbReference>
<organism evidence="6 7">
    <name type="scientific">Patagioenas fasciata monilis</name>
    <dbReference type="NCBI Taxonomy" id="372326"/>
    <lineage>
        <taxon>Eukaryota</taxon>
        <taxon>Metazoa</taxon>
        <taxon>Chordata</taxon>
        <taxon>Craniata</taxon>
        <taxon>Vertebrata</taxon>
        <taxon>Euteleostomi</taxon>
        <taxon>Archelosauria</taxon>
        <taxon>Archosauria</taxon>
        <taxon>Dinosauria</taxon>
        <taxon>Saurischia</taxon>
        <taxon>Theropoda</taxon>
        <taxon>Coelurosauria</taxon>
        <taxon>Aves</taxon>
        <taxon>Neognathae</taxon>
        <taxon>Neoaves</taxon>
        <taxon>Columbimorphae</taxon>
        <taxon>Columbiformes</taxon>
        <taxon>Columbidae</taxon>
        <taxon>Patagioenas</taxon>
    </lineage>
</organism>
<dbReference type="AlphaFoldDB" id="A0A1V4KUV5"/>
<dbReference type="Gene3D" id="3.10.110.10">
    <property type="entry name" value="Ubiquitin Conjugating Enzyme"/>
    <property type="match status" value="1"/>
</dbReference>